<dbReference type="OrthoDB" id="27270at2157"/>
<dbReference type="InterPro" id="IPR015500">
    <property type="entry name" value="Peptidase_S8_subtilisin-rel"/>
</dbReference>
<dbReference type="GO" id="GO:0004252">
    <property type="term" value="F:serine-type endopeptidase activity"/>
    <property type="evidence" value="ECO:0007669"/>
    <property type="project" value="UniProtKB-UniRule"/>
</dbReference>
<feature type="domain" description="Dockerin" evidence="8">
    <location>
        <begin position="1082"/>
        <end position="1152"/>
    </location>
</feature>
<evidence type="ECO:0000256" key="6">
    <source>
        <dbReference type="RuleBase" id="RU003355"/>
    </source>
</evidence>
<reference evidence="10" key="1">
    <citation type="submission" date="2016-10" db="EMBL/GenBank/DDBJ databases">
        <authorList>
            <person name="Varghese N."/>
            <person name="Submissions S."/>
        </authorList>
    </citation>
    <scope>NUCLEOTIDE SEQUENCE [LARGE SCALE GENOMIC DNA]</scope>
    <source>
        <strain evidence="10">B4,CECT 8067,JCM 17497</strain>
    </source>
</reference>
<dbReference type="PROSITE" id="PS00136">
    <property type="entry name" value="SUBTILASE_ASP"/>
    <property type="match status" value="1"/>
</dbReference>
<dbReference type="SUPFAM" id="SSF52743">
    <property type="entry name" value="Subtilisin-like"/>
    <property type="match status" value="1"/>
</dbReference>
<dbReference type="Pfam" id="PF00404">
    <property type="entry name" value="Dockerin_1"/>
    <property type="match status" value="1"/>
</dbReference>
<dbReference type="PRINTS" id="PR00723">
    <property type="entry name" value="SUBTILISIN"/>
</dbReference>
<sequence length="1152" mass="120108">MAGAGTLDGTSAADDQLDDVELAGDRIDEALHEADGTTEMVVRFESADVAASASTADAIGELQQHAQATQTDTVRWAAETDGVDYVNRFWIANAVLLEVDTTQVSPEEVLRYTGAESIHANFDVETMGERDDSDASTDGESADEPSAEPTNESVTYGLDMINATEVWDEHGTQGEGAGVAVLDTGVDTDHPDLEIDDGNWIEFDGNGEPVDSDPNDGNGHGTHVSGTVVGPDDPDGDVPAYGVAPGAELYHGKVLDDAGGGTFAQIIAGMEWAVDDTDADIVTMSLGVDGYDDEMVEPSENARDAGVVLVSSIGNSGQGVSGAPGNIYPNVASGAVDEDAQVASFSSGELVETESAYPDAPDYWPDEYVVPDAAAPGVEVLSAVPGGGYDGTYSGTSMSAPHKAGAFALMVAASSGDADRELLYDAMEETAWQPDHAPDEDPNTEYGHGIIDVAAATDLVALDSGVNGTVTDDDGVPIEGATVDLDDGGSTTTDADGQYHLIAAEGEYTVTADAFGYESASSDVTVEAEEVTVQEFELADGLDVELIDEQPDGVEGGDAVDVTLDVANAETVTVDFDGEYETDDATLFVEGEEVEFGESVDLGGPVTDELTITVETTADTDGEFSLEHTVTGLDDEAVVTTGPTTVFEEYVPVAVVDDSNTHGADVAATLEESLPPMYAPTVVDAEEAMNGYDAIVVQQIDEANAEAFIDATDDAATGVVYLDQWGEESNAIPVHSELTGEPSATFQDDFVTPPIGYELTSTHDIFDGVGDDGDSVDLHTAAFGDHTWFDDTEFDVLAETAITGTDTTVGDGFAVDERSATVLASNLGYTTFVGDGDYTDDADTILANAVEYLQTDLGTGFQVDITDTNEPVIEGDELTVGATVSNVDAENETQTVALSDFEGNEVDSTTVELEEGETTAITLTWETNVSDAGTAPVTVASDDDAASSNVTIIEQPDGLLTFGEGDHIGTIGETTTVEINTSADAVAGYETQVQFDPDVVQVTDIEGVDFADPVTNVDNDNGTFSIAQAQASDESAPTLAEVEFEFVNESDGDSALAFDEANTYLNDEHGELDILPIDGTISTAWPGDVNADGEVNAYDVTLTQQYLAGDEPTDTFHESIADMNGNGQVDAGDVTLILEEIVAAHGADALEA</sequence>
<evidence type="ECO:0000256" key="5">
    <source>
        <dbReference type="PROSITE-ProRule" id="PRU01240"/>
    </source>
</evidence>
<dbReference type="PROSITE" id="PS00138">
    <property type="entry name" value="SUBTILASE_SER"/>
    <property type="match status" value="1"/>
</dbReference>
<feature type="active site" description="Charge relay system" evidence="5">
    <location>
        <position position="183"/>
    </location>
</feature>
<dbReference type="PROSITE" id="PS00137">
    <property type="entry name" value="SUBTILASE_HIS"/>
    <property type="match status" value="1"/>
</dbReference>
<dbReference type="InterPro" id="IPR050131">
    <property type="entry name" value="Peptidase_S8_subtilisin-like"/>
</dbReference>
<dbReference type="Gene3D" id="2.60.40.680">
    <property type="match status" value="1"/>
</dbReference>
<dbReference type="Gene3D" id="2.60.40.10">
    <property type="entry name" value="Immunoglobulins"/>
    <property type="match status" value="1"/>
</dbReference>
<evidence type="ECO:0000256" key="4">
    <source>
        <dbReference type="ARBA" id="ARBA00022825"/>
    </source>
</evidence>
<dbReference type="InterPro" id="IPR016134">
    <property type="entry name" value="Dockerin_dom"/>
</dbReference>
<dbReference type="GO" id="GO:0004553">
    <property type="term" value="F:hydrolase activity, hydrolyzing O-glycosyl compounds"/>
    <property type="evidence" value="ECO:0007669"/>
    <property type="project" value="InterPro"/>
</dbReference>
<evidence type="ECO:0000256" key="7">
    <source>
        <dbReference type="SAM" id="MobiDB-lite"/>
    </source>
</evidence>
<dbReference type="PROSITE" id="PS00018">
    <property type="entry name" value="EF_HAND_1"/>
    <property type="match status" value="1"/>
</dbReference>
<dbReference type="AlphaFoldDB" id="A0A1G9BDB2"/>
<dbReference type="Gene3D" id="1.10.1330.10">
    <property type="entry name" value="Dockerin domain"/>
    <property type="match status" value="1"/>
</dbReference>
<dbReference type="Gene3D" id="2.60.40.1120">
    <property type="entry name" value="Carboxypeptidase-like, regulatory domain"/>
    <property type="match status" value="1"/>
</dbReference>
<protein>
    <submittedName>
        <fullName evidence="9">Carboxypeptidase regulatory-like domain-containing protein</fullName>
    </submittedName>
</protein>
<dbReference type="SUPFAM" id="SSF63446">
    <property type="entry name" value="Type I dockerin domain"/>
    <property type="match status" value="1"/>
</dbReference>
<dbReference type="PANTHER" id="PTHR43806:SF11">
    <property type="entry name" value="CEREVISIN-RELATED"/>
    <property type="match status" value="1"/>
</dbReference>
<dbReference type="InterPro" id="IPR036439">
    <property type="entry name" value="Dockerin_dom_sf"/>
</dbReference>
<dbReference type="SUPFAM" id="SSF49464">
    <property type="entry name" value="Carboxypeptidase regulatory domain-like"/>
    <property type="match status" value="1"/>
</dbReference>
<dbReference type="InterPro" id="IPR023828">
    <property type="entry name" value="Peptidase_S8_Ser-AS"/>
</dbReference>
<evidence type="ECO:0000256" key="2">
    <source>
        <dbReference type="ARBA" id="ARBA00022670"/>
    </source>
</evidence>
<feature type="active site" description="Charge relay system" evidence="5">
    <location>
        <position position="220"/>
    </location>
</feature>
<gene>
    <name evidence="9" type="ORF">SAMN04515672_2917</name>
</gene>
<organism evidence="9 10">
    <name type="scientific">Natronorubrum texcoconense</name>
    <dbReference type="NCBI Taxonomy" id="1095776"/>
    <lineage>
        <taxon>Archaea</taxon>
        <taxon>Methanobacteriati</taxon>
        <taxon>Methanobacteriota</taxon>
        <taxon>Stenosarchaea group</taxon>
        <taxon>Halobacteria</taxon>
        <taxon>Halobacteriales</taxon>
        <taxon>Natrialbaceae</taxon>
        <taxon>Natronorubrum</taxon>
    </lineage>
</organism>
<dbReference type="InterPro" id="IPR036852">
    <property type="entry name" value="Peptidase_S8/S53_dom_sf"/>
</dbReference>
<dbReference type="CDD" id="cd14256">
    <property type="entry name" value="Dockerin_I"/>
    <property type="match status" value="1"/>
</dbReference>
<dbReference type="InterPro" id="IPR008965">
    <property type="entry name" value="CBM2/CBM3_carb-bd_dom_sf"/>
</dbReference>
<dbReference type="EMBL" id="FNFE01000004">
    <property type="protein sequence ID" value="SDK37542.1"/>
    <property type="molecule type" value="Genomic_DNA"/>
</dbReference>
<dbReference type="InterPro" id="IPR023827">
    <property type="entry name" value="Peptidase_S8_Asp-AS"/>
</dbReference>
<dbReference type="GO" id="GO:0004180">
    <property type="term" value="F:carboxypeptidase activity"/>
    <property type="evidence" value="ECO:0007669"/>
    <property type="project" value="UniProtKB-KW"/>
</dbReference>
<dbReference type="GO" id="GO:0006508">
    <property type="term" value="P:proteolysis"/>
    <property type="evidence" value="ECO:0007669"/>
    <property type="project" value="UniProtKB-KW"/>
</dbReference>
<keyword evidence="2 5" id="KW-0645">Protease</keyword>
<evidence type="ECO:0000256" key="1">
    <source>
        <dbReference type="ARBA" id="ARBA00011073"/>
    </source>
</evidence>
<proteinExistence type="inferred from homology"/>
<dbReference type="Pfam" id="PF13620">
    <property type="entry name" value="CarboxypepD_reg"/>
    <property type="match status" value="1"/>
</dbReference>
<dbReference type="STRING" id="1095776.SAMN04515672_2917"/>
<dbReference type="InterPro" id="IPR008969">
    <property type="entry name" value="CarboxyPept-like_regulatory"/>
</dbReference>
<name>A0A1G9BDB2_9EURY</name>
<keyword evidence="3 5" id="KW-0378">Hydrolase</keyword>
<dbReference type="GO" id="GO:0000272">
    <property type="term" value="P:polysaccharide catabolic process"/>
    <property type="evidence" value="ECO:0007669"/>
    <property type="project" value="InterPro"/>
</dbReference>
<dbReference type="CDD" id="cd08547">
    <property type="entry name" value="Type_II_cohesin"/>
    <property type="match status" value="1"/>
</dbReference>
<dbReference type="PROSITE" id="PS51892">
    <property type="entry name" value="SUBTILASE"/>
    <property type="match status" value="1"/>
</dbReference>
<accession>A0A1G9BDB2</accession>
<dbReference type="InterPro" id="IPR002105">
    <property type="entry name" value="Dockerin_1_rpt"/>
</dbReference>
<keyword evidence="4 5" id="KW-0720">Serine protease</keyword>
<feature type="active site" description="Charge relay system" evidence="5">
    <location>
        <position position="397"/>
    </location>
</feature>
<evidence type="ECO:0000313" key="9">
    <source>
        <dbReference type="EMBL" id="SDK37542.1"/>
    </source>
</evidence>
<keyword evidence="10" id="KW-1185">Reference proteome</keyword>
<dbReference type="InterPro" id="IPR022398">
    <property type="entry name" value="Peptidase_S8_His-AS"/>
</dbReference>
<dbReference type="PROSITE" id="PS51766">
    <property type="entry name" value="DOCKERIN"/>
    <property type="match status" value="1"/>
</dbReference>
<dbReference type="Pfam" id="PF00082">
    <property type="entry name" value="Peptidase_S8"/>
    <property type="match status" value="1"/>
</dbReference>
<dbReference type="Proteomes" id="UP000198882">
    <property type="component" value="Unassembled WGS sequence"/>
</dbReference>
<dbReference type="InterPro" id="IPR000209">
    <property type="entry name" value="Peptidase_S8/S53_dom"/>
</dbReference>
<dbReference type="GO" id="GO:0030246">
    <property type="term" value="F:carbohydrate binding"/>
    <property type="evidence" value="ECO:0007669"/>
    <property type="project" value="InterPro"/>
</dbReference>
<evidence type="ECO:0000259" key="8">
    <source>
        <dbReference type="PROSITE" id="PS51766"/>
    </source>
</evidence>
<feature type="region of interest" description="Disordered" evidence="7">
    <location>
        <begin position="123"/>
        <end position="154"/>
    </location>
</feature>
<dbReference type="InterPro" id="IPR013783">
    <property type="entry name" value="Ig-like_fold"/>
</dbReference>
<dbReference type="InterPro" id="IPR018247">
    <property type="entry name" value="EF_Hand_1_Ca_BS"/>
</dbReference>
<dbReference type="Gene3D" id="3.40.50.200">
    <property type="entry name" value="Peptidase S8/S53 domain"/>
    <property type="match status" value="1"/>
</dbReference>
<keyword evidence="9" id="KW-0121">Carboxypeptidase</keyword>
<evidence type="ECO:0000256" key="3">
    <source>
        <dbReference type="ARBA" id="ARBA00022801"/>
    </source>
</evidence>
<dbReference type="CDD" id="cd11308">
    <property type="entry name" value="Peptidase_M14NE-CP-C_like"/>
    <property type="match status" value="1"/>
</dbReference>
<comment type="similarity">
    <text evidence="1 5 6">Belongs to the peptidase S8 family.</text>
</comment>
<dbReference type="SUPFAM" id="SSF49384">
    <property type="entry name" value="Carbohydrate-binding domain"/>
    <property type="match status" value="1"/>
</dbReference>
<evidence type="ECO:0000313" key="10">
    <source>
        <dbReference type="Proteomes" id="UP000198882"/>
    </source>
</evidence>
<feature type="compositionally biased region" description="Acidic residues" evidence="7">
    <location>
        <begin position="131"/>
        <end position="146"/>
    </location>
</feature>
<dbReference type="PANTHER" id="PTHR43806">
    <property type="entry name" value="PEPTIDASE S8"/>
    <property type="match status" value="1"/>
</dbReference>